<sequence length="280" mass="31524">MRKCVNLFVATLIVCGLYSFTNFSPAEPPSGAIYYQFKHMRDTTNTSRIWREDFVLVFNSQKSLYSSRTKQIQDSAHQAALEAAMKANSEVINLGVFMPTTGEKIQLSEEANNVLVQRTFQHTNYQIKESLEKIDWKIMPATKEIHGYTCQQAIGACKGRIYTAWFTTDIPASFGPWKLHGLPGLILEAYDTDKRIHFTCTNILLGNSLPKNATVELPSDAVATTYNEYNRMEKTYRDGMSANTSFSNDDATVEKITVNGSSAMPNKKQPTINYPLELTN</sequence>
<proteinExistence type="predicted"/>
<gene>
    <name evidence="3" type="ORF">LX64_03352</name>
</gene>
<feature type="region of interest" description="Disordered" evidence="1">
    <location>
        <begin position="261"/>
        <end position="280"/>
    </location>
</feature>
<organism evidence="3 4">
    <name type="scientific">Chitinophaga skermanii</name>
    <dbReference type="NCBI Taxonomy" id="331697"/>
    <lineage>
        <taxon>Bacteria</taxon>
        <taxon>Pseudomonadati</taxon>
        <taxon>Bacteroidota</taxon>
        <taxon>Chitinophagia</taxon>
        <taxon>Chitinophagales</taxon>
        <taxon>Chitinophagaceae</taxon>
        <taxon>Chitinophaga</taxon>
    </lineage>
</organism>
<dbReference type="InterPro" id="IPR005901">
    <property type="entry name" value="GLPGLI"/>
</dbReference>
<reference evidence="3 4" key="1">
    <citation type="submission" date="2018-06" db="EMBL/GenBank/DDBJ databases">
        <title>Genomic Encyclopedia of Archaeal and Bacterial Type Strains, Phase II (KMG-II): from individual species to whole genera.</title>
        <authorList>
            <person name="Goeker M."/>
        </authorList>
    </citation>
    <scope>NUCLEOTIDE SEQUENCE [LARGE SCALE GENOMIC DNA]</scope>
    <source>
        <strain evidence="3 4">DSM 23857</strain>
    </source>
</reference>
<accession>A0A327QDF9</accession>
<protein>
    <submittedName>
        <fullName evidence="3">GLPGLI family protein</fullName>
    </submittedName>
</protein>
<dbReference type="AlphaFoldDB" id="A0A327QDF9"/>
<evidence type="ECO:0000256" key="1">
    <source>
        <dbReference type="SAM" id="MobiDB-lite"/>
    </source>
</evidence>
<comment type="caution">
    <text evidence="3">The sequence shown here is derived from an EMBL/GenBank/DDBJ whole genome shotgun (WGS) entry which is preliminary data.</text>
</comment>
<dbReference type="Pfam" id="PF09697">
    <property type="entry name" value="Porph_ging"/>
    <property type="match status" value="1"/>
</dbReference>
<feature type="chain" id="PRO_5016446197" evidence="2">
    <location>
        <begin position="27"/>
        <end position="280"/>
    </location>
</feature>
<dbReference type="EMBL" id="QLLL01000006">
    <property type="protein sequence ID" value="RAJ02341.1"/>
    <property type="molecule type" value="Genomic_DNA"/>
</dbReference>
<evidence type="ECO:0000313" key="3">
    <source>
        <dbReference type="EMBL" id="RAJ02341.1"/>
    </source>
</evidence>
<evidence type="ECO:0000313" key="4">
    <source>
        <dbReference type="Proteomes" id="UP000249547"/>
    </source>
</evidence>
<dbReference type="NCBIfam" id="TIGR01200">
    <property type="entry name" value="GLPGLI"/>
    <property type="match status" value="1"/>
</dbReference>
<keyword evidence="4" id="KW-1185">Reference proteome</keyword>
<keyword evidence="2" id="KW-0732">Signal</keyword>
<dbReference type="OrthoDB" id="1440774at2"/>
<name>A0A327QDF9_9BACT</name>
<feature type="signal peptide" evidence="2">
    <location>
        <begin position="1"/>
        <end position="26"/>
    </location>
</feature>
<evidence type="ECO:0000256" key="2">
    <source>
        <dbReference type="SAM" id="SignalP"/>
    </source>
</evidence>
<dbReference type="RefSeq" id="WP_111598789.1">
    <property type="nucleotide sequence ID" value="NZ_QLLL01000006.1"/>
</dbReference>
<dbReference type="Proteomes" id="UP000249547">
    <property type="component" value="Unassembled WGS sequence"/>
</dbReference>